<dbReference type="EMBL" id="MHTS01000005">
    <property type="protein sequence ID" value="OHA64917.1"/>
    <property type="molecule type" value="Genomic_DNA"/>
</dbReference>
<organism evidence="2 3">
    <name type="scientific">Candidatus Wildermuthbacteria bacterium RIFCSPHIGHO2_01_FULL_48_27b</name>
    <dbReference type="NCBI Taxonomy" id="1802447"/>
    <lineage>
        <taxon>Bacteria</taxon>
        <taxon>Candidatus Wildermuthiibacteriota</taxon>
    </lineage>
</organism>
<dbReference type="Proteomes" id="UP000178170">
    <property type="component" value="Unassembled WGS sequence"/>
</dbReference>
<evidence type="ECO:0000256" key="1">
    <source>
        <dbReference type="SAM" id="Phobius"/>
    </source>
</evidence>
<gene>
    <name evidence="2" type="ORF">A2843_02620</name>
</gene>
<sequence>MNTIKVIYSSVLATIAASIFVTAITVAAELSPALKNILAGLAGHHWLTKSIGVLVVYAASLTLFYLLPLKQISPTALRRSLFLATVFVWIGFAIILLFFVQHFLQ</sequence>
<keyword evidence="1" id="KW-0472">Membrane</keyword>
<evidence type="ECO:0000313" key="3">
    <source>
        <dbReference type="Proteomes" id="UP000178170"/>
    </source>
</evidence>
<keyword evidence="1" id="KW-1133">Transmembrane helix</keyword>
<feature type="transmembrane region" description="Helical" evidence="1">
    <location>
        <begin position="51"/>
        <end position="69"/>
    </location>
</feature>
<feature type="transmembrane region" description="Helical" evidence="1">
    <location>
        <begin position="81"/>
        <end position="104"/>
    </location>
</feature>
<protein>
    <recommendedName>
        <fullName evidence="4">DUF5658 domain-containing protein</fullName>
    </recommendedName>
</protein>
<name>A0A1G2QWV1_9BACT</name>
<proteinExistence type="predicted"/>
<evidence type="ECO:0000313" key="2">
    <source>
        <dbReference type="EMBL" id="OHA64917.1"/>
    </source>
</evidence>
<accession>A0A1G2QWV1</accession>
<reference evidence="2 3" key="1">
    <citation type="journal article" date="2016" name="Nat. Commun.">
        <title>Thousands of microbial genomes shed light on interconnected biogeochemical processes in an aquifer system.</title>
        <authorList>
            <person name="Anantharaman K."/>
            <person name="Brown C.T."/>
            <person name="Hug L.A."/>
            <person name="Sharon I."/>
            <person name="Castelle C.J."/>
            <person name="Probst A.J."/>
            <person name="Thomas B.C."/>
            <person name="Singh A."/>
            <person name="Wilkins M.J."/>
            <person name="Karaoz U."/>
            <person name="Brodie E.L."/>
            <person name="Williams K.H."/>
            <person name="Hubbard S.S."/>
            <person name="Banfield J.F."/>
        </authorList>
    </citation>
    <scope>NUCLEOTIDE SEQUENCE [LARGE SCALE GENOMIC DNA]</scope>
</reference>
<evidence type="ECO:0008006" key="4">
    <source>
        <dbReference type="Google" id="ProtNLM"/>
    </source>
</evidence>
<comment type="caution">
    <text evidence="2">The sequence shown here is derived from an EMBL/GenBank/DDBJ whole genome shotgun (WGS) entry which is preliminary data.</text>
</comment>
<dbReference type="AlphaFoldDB" id="A0A1G2QWV1"/>
<keyword evidence="1" id="KW-0812">Transmembrane</keyword>